<dbReference type="Gene3D" id="1.10.287.1700">
    <property type="match status" value="1"/>
</dbReference>
<keyword evidence="5" id="KW-1003">Cell membrane</keyword>
<keyword evidence="8" id="KW-0653">Protein transport</keyword>
<dbReference type="Pfam" id="PF02050">
    <property type="entry name" value="FliJ"/>
    <property type="match status" value="1"/>
</dbReference>
<feature type="coiled-coil region" evidence="11">
    <location>
        <begin position="14"/>
        <end position="141"/>
    </location>
</feature>
<dbReference type="AlphaFoldDB" id="A0A1B9F4M0"/>
<comment type="subcellular location">
    <subcellularLocation>
        <location evidence="1">Cell membrane</location>
        <topology evidence="1">Peripheral membrane protein</topology>
        <orientation evidence="1">Cytoplasmic side</orientation>
    </subcellularLocation>
</comment>
<evidence type="ECO:0000256" key="5">
    <source>
        <dbReference type="ARBA" id="ARBA00022475"/>
    </source>
</evidence>
<evidence type="ECO:0000256" key="11">
    <source>
        <dbReference type="SAM" id="Coils"/>
    </source>
</evidence>
<evidence type="ECO:0000313" key="13">
    <source>
        <dbReference type="Proteomes" id="UP000093080"/>
    </source>
</evidence>
<evidence type="ECO:0000313" key="12">
    <source>
        <dbReference type="EMBL" id="OCC14876.1"/>
    </source>
</evidence>
<name>A0A1B9F4M0_9BACT</name>
<evidence type="ECO:0000256" key="3">
    <source>
        <dbReference type="ARBA" id="ARBA00020392"/>
    </source>
</evidence>
<evidence type="ECO:0000256" key="7">
    <source>
        <dbReference type="ARBA" id="ARBA00022795"/>
    </source>
</evidence>
<sequence>MAVFKFKLLPYQRLLQHQKEAAELELSLKLARVREVRGMLMMLEKEQEALNDNLGQRLKTGMNSEEYRMWVNRIESLEQEASKLEEMLREREIEAEKAKKRLLDIHIKERLVERLRERSFKAFQMEEAKRYQAELDDLANSIKSIWSSTGESHY</sequence>
<protein>
    <recommendedName>
        <fullName evidence="3">Flagellar FliJ protein</fullName>
    </recommendedName>
</protein>
<dbReference type="InterPro" id="IPR053716">
    <property type="entry name" value="Flag_assembly_chemotaxis_eff"/>
</dbReference>
<dbReference type="RefSeq" id="WP_067618883.1">
    <property type="nucleotide sequence ID" value="NZ_MAGO01000008.1"/>
</dbReference>
<dbReference type="EMBL" id="MAGO01000008">
    <property type="protein sequence ID" value="OCC14876.1"/>
    <property type="molecule type" value="Genomic_DNA"/>
</dbReference>
<proteinExistence type="inferred from homology"/>
<reference evidence="12 13" key="1">
    <citation type="submission" date="2016-06" db="EMBL/GenBank/DDBJ databases">
        <title>Respiratory ammonification of nitrate coupled to the oxidation of elemental sulfur in deep-sea autotrophic thermophilic bacteria.</title>
        <authorList>
            <person name="Slobodkina G.B."/>
            <person name="Mardanov A.V."/>
            <person name="Ravin N.V."/>
            <person name="Frolova A.A."/>
            <person name="Viryasiv M.B."/>
            <person name="Chernyh N.A."/>
            <person name="Bonch-Osmolovskaya E.A."/>
            <person name="Slobodkin A.I."/>
        </authorList>
    </citation>
    <scope>NUCLEOTIDE SEQUENCE [LARGE SCALE GENOMIC DNA]</scope>
    <source>
        <strain evidence="12 13">S69</strain>
    </source>
</reference>
<dbReference type="GO" id="GO:0044781">
    <property type="term" value="P:bacterial-type flagellum organization"/>
    <property type="evidence" value="ECO:0007669"/>
    <property type="project" value="UniProtKB-KW"/>
</dbReference>
<evidence type="ECO:0000256" key="10">
    <source>
        <dbReference type="ARBA" id="ARBA00023225"/>
    </source>
</evidence>
<evidence type="ECO:0000256" key="1">
    <source>
        <dbReference type="ARBA" id="ARBA00004413"/>
    </source>
</evidence>
<dbReference type="STRING" id="1156395.DBT_1671"/>
<gene>
    <name evidence="12" type="ORF">DBT_1671</name>
</gene>
<keyword evidence="10" id="KW-1006">Bacterial flagellum protein export</keyword>
<dbReference type="GO" id="GO:0015031">
    <property type="term" value="P:protein transport"/>
    <property type="evidence" value="ECO:0007669"/>
    <property type="project" value="UniProtKB-KW"/>
</dbReference>
<evidence type="ECO:0000256" key="9">
    <source>
        <dbReference type="ARBA" id="ARBA00023136"/>
    </source>
</evidence>
<dbReference type="InterPro" id="IPR012823">
    <property type="entry name" value="Flagell_FliJ"/>
</dbReference>
<evidence type="ECO:0000256" key="6">
    <source>
        <dbReference type="ARBA" id="ARBA00022500"/>
    </source>
</evidence>
<dbReference type="GO" id="GO:0071973">
    <property type="term" value="P:bacterial-type flagellum-dependent cell motility"/>
    <property type="evidence" value="ECO:0007669"/>
    <property type="project" value="InterPro"/>
</dbReference>
<keyword evidence="7" id="KW-1005">Bacterial flagellum biogenesis</keyword>
<accession>A0A1B9F4M0</accession>
<organism evidence="12 13">
    <name type="scientific">Dissulfuribacter thermophilus</name>
    <dbReference type="NCBI Taxonomy" id="1156395"/>
    <lineage>
        <taxon>Bacteria</taxon>
        <taxon>Pseudomonadati</taxon>
        <taxon>Thermodesulfobacteriota</taxon>
        <taxon>Dissulfuribacteria</taxon>
        <taxon>Dissulfuribacterales</taxon>
        <taxon>Dissulfuribacteraceae</taxon>
        <taxon>Dissulfuribacter</taxon>
    </lineage>
</organism>
<comment type="similarity">
    <text evidence="2">Belongs to the FliJ family.</text>
</comment>
<dbReference type="GO" id="GO:0006935">
    <property type="term" value="P:chemotaxis"/>
    <property type="evidence" value="ECO:0007669"/>
    <property type="project" value="UniProtKB-KW"/>
</dbReference>
<dbReference type="Proteomes" id="UP000093080">
    <property type="component" value="Unassembled WGS sequence"/>
</dbReference>
<comment type="caution">
    <text evidence="12">The sequence shown here is derived from an EMBL/GenBank/DDBJ whole genome shotgun (WGS) entry which is preliminary data.</text>
</comment>
<dbReference type="GO" id="GO:0005886">
    <property type="term" value="C:plasma membrane"/>
    <property type="evidence" value="ECO:0007669"/>
    <property type="project" value="UniProtKB-SubCell"/>
</dbReference>
<keyword evidence="9" id="KW-0472">Membrane</keyword>
<keyword evidence="13" id="KW-1185">Reference proteome</keyword>
<dbReference type="GO" id="GO:0009288">
    <property type="term" value="C:bacterial-type flagellum"/>
    <property type="evidence" value="ECO:0007669"/>
    <property type="project" value="InterPro"/>
</dbReference>
<keyword evidence="11" id="KW-0175">Coiled coil</keyword>
<keyword evidence="4" id="KW-0813">Transport</keyword>
<evidence type="ECO:0000256" key="8">
    <source>
        <dbReference type="ARBA" id="ARBA00022927"/>
    </source>
</evidence>
<evidence type="ECO:0000256" key="4">
    <source>
        <dbReference type="ARBA" id="ARBA00022448"/>
    </source>
</evidence>
<keyword evidence="6" id="KW-0145">Chemotaxis</keyword>
<evidence type="ECO:0000256" key="2">
    <source>
        <dbReference type="ARBA" id="ARBA00010004"/>
    </source>
</evidence>